<dbReference type="Proteomes" id="UP000660262">
    <property type="component" value="Unassembled WGS sequence"/>
</dbReference>
<evidence type="ECO:0000256" key="2">
    <source>
        <dbReference type="ARBA" id="ARBA00023186"/>
    </source>
</evidence>
<name>A0A830HLH4_9CHLO</name>
<keyword evidence="2 3" id="KW-0143">Chaperone</keyword>
<comment type="subcellular location">
    <subcellularLocation>
        <location evidence="3">Cytoplasm</location>
        <location evidence="3">Cytoskeleton</location>
    </subcellularLocation>
</comment>
<keyword evidence="3" id="KW-0493">Microtubule</keyword>
<dbReference type="PANTHER" id="PTHR21500">
    <property type="entry name" value="TUBULIN-SPECIFIC CHAPERONE A"/>
    <property type="match status" value="1"/>
</dbReference>
<keyword evidence="3" id="KW-0963">Cytoplasm</keyword>
<evidence type="ECO:0000256" key="1">
    <source>
        <dbReference type="ARBA" id="ARBA00006806"/>
    </source>
</evidence>
<dbReference type="InterPro" id="IPR004226">
    <property type="entry name" value="TBCA"/>
</dbReference>
<sequence>MSDASAFKELRIKTSSVKRLVKDLSSYSAEIIKETNKLESMKAASADVHDVKHQENVLAEASMMIPDVKQRLESALGDLQLLMSDFEGDEFAEAEEVKIANETIDAASAAQAEA</sequence>
<organism evidence="4 5">
    <name type="scientific">Pycnococcus provasolii</name>
    <dbReference type="NCBI Taxonomy" id="41880"/>
    <lineage>
        <taxon>Eukaryota</taxon>
        <taxon>Viridiplantae</taxon>
        <taxon>Chlorophyta</taxon>
        <taxon>Pseudoscourfieldiophyceae</taxon>
        <taxon>Pseudoscourfieldiales</taxon>
        <taxon>Pycnococcaceae</taxon>
        <taxon>Pycnococcus</taxon>
    </lineage>
</organism>
<dbReference type="OrthoDB" id="296187at2759"/>
<dbReference type="AlphaFoldDB" id="A0A830HLH4"/>
<dbReference type="SUPFAM" id="SSF46988">
    <property type="entry name" value="Tubulin chaperone cofactor A"/>
    <property type="match status" value="1"/>
</dbReference>
<dbReference type="PANTHER" id="PTHR21500:SF0">
    <property type="entry name" value="TUBULIN-SPECIFIC CHAPERONE A"/>
    <property type="match status" value="1"/>
</dbReference>
<evidence type="ECO:0000256" key="3">
    <source>
        <dbReference type="RuleBase" id="RU364030"/>
    </source>
</evidence>
<comment type="subunit">
    <text evidence="3">Supercomplex made of cofactors A to E. Cofactors A and D function by capturing and stabilizing tubulin in a quasi-native conformation. Cofactor E binds to the cofactor D-tubulin complex; interaction with cofactor C then causes the release of tubulin polypeptides that are committed to the native state.</text>
</comment>
<comment type="similarity">
    <text evidence="1 3">Belongs to the TBCA family.</text>
</comment>
<comment type="caution">
    <text evidence="4">The sequence shown here is derived from an EMBL/GenBank/DDBJ whole genome shotgun (WGS) entry which is preliminary data.</text>
</comment>
<dbReference type="InterPro" id="IPR036126">
    <property type="entry name" value="TBCA_sf"/>
</dbReference>
<reference evidence="4" key="1">
    <citation type="submission" date="2020-10" db="EMBL/GenBank/DDBJ databases">
        <title>Unveiling of a novel bifunctional photoreceptor, Dualchrome1, isolated from a cosmopolitan green alga.</title>
        <authorList>
            <person name="Suzuki S."/>
            <person name="Kawachi M."/>
        </authorList>
    </citation>
    <scope>NUCLEOTIDE SEQUENCE</scope>
    <source>
        <strain evidence="4">NIES 2893</strain>
    </source>
</reference>
<dbReference type="EMBL" id="BNJQ01000013">
    <property type="protein sequence ID" value="GHP06660.1"/>
    <property type="molecule type" value="Genomic_DNA"/>
</dbReference>
<dbReference type="GO" id="GO:0007023">
    <property type="term" value="P:post-chaperonin tubulin folding pathway"/>
    <property type="evidence" value="ECO:0007669"/>
    <property type="project" value="UniProtKB-UniRule"/>
</dbReference>
<accession>A0A830HLH4</accession>
<dbReference type="Pfam" id="PF02970">
    <property type="entry name" value="TBCA"/>
    <property type="match status" value="1"/>
</dbReference>
<evidence type="ECO:0000313" key="4">
    <source>
        <dbReference type="EMBL" id="GHP06660.1"/>
    </source>
</evidence>
<dbReference type="GO" id="GO:0005829">
    <property type="term" value="C:cytosol"/>
    <property type="evidence" value="ECO:0007669"/>
    <property type="project" value="TreeGrafter"/>
</dbReference>
<keyword evidence="3" id="KW-0206">Cytoskeleton</keyword>
<dbReference type="GO" id="GO:0005874">
    <property type="term" value="C:microtubule"/>
    <property type="evidence" value="ECO:0007669"/>
    <property type="project" value="UniProtKB-KW"/>
</dbReference>
<evidence type="ECO:0000313" key="5">
    <source>
        <dbReference type="Proteomes" id="UP000660262"/>
    </source>
</evidence>
<dbReference type="GO" id="GO:0007021">
    <property type="term" value="P:tubulin complex assembly"/>
    <property type="evidence" value="ECO:0007669"/>
    <property type="project" value="UniProtKB-UniRule"/>
</dbReference>
<keyword evidence="5" id="KW-1185">Reference proteome</keyword>
<protein>
    <recommendedName>
        <fullName evidence="3">Tubulin-specific chaperone A</fullName>
    </recommendedName>
</protein>
<gene>
    <name evidence="4" type="ORF">PPROV_000540500</name>
</gene>
<dbReference type="Gene3D" id="1.20.58.90">
    <property type="match status" value="1"/>
</dbReference>
<dbReference type="GO" id="GO:0048487">
    <property type="term" value="F:beta-tubulin binding"/>
    <property type="evidence" value="ECO:0007669"/>
    <property type="project" value="InterPro"/>
</dbReference>
<proteinExistence type="inferred from homology"/>